<dbReference type="Proteomes" id="UP001353858">
    <property type="component" value="Unassembled WGS sequence"/>
</dbReference>
<dbReference type="Gene3D" id="1.20.5.320">
    <property type="entry name" value="6-Phosphogluconate Dehydrogenase, domain 3"/>
    <property type="match status" value="1"/>
</dbReference>
<accession>A0AAN7SKG3</accession>
<evidence type="ECO:0000256" key="3">
    <source>
        <dbReference type="PROSITE-ProRule" id="PRU00446"/>
    </source>
</evidence>
<feature type="region of interest" description="Disordered" evidence="4">
    <location>
        <begin position="84"/>
        <end position="106"/>
    </location>
</feature>
<evidence type="ECO:0000313" key="7">
    <source>
        <dbReference type="Proteomes" id="UP001353858"/>
    </source>
</evidence>
<dbReference type="PANTHER" id="PTHR23192">
    <property type="entry name" value="OLFACTOMEDIN-RELATED"/>
    <property type="match status" value="1"/>
</dbReference>
<protein>
    <recommendedName>
        <fullName evidence="5">Olfactomedin-like domain-containing protein</fullName>
    </recommendedName>
</protein>
<evidence type="ECO:0000256" key="4">
    <source>
        <dbReference type="SAM" id="MobiDB-lite"/>
    </source>
</evidence>
<keyword evidence="2" id="KW-0964">Secreted</keyword>
<keyword evidence="7" id="KW-1185">Reference proteome</keyword>
<reference evidence="7" key="1">
    <citation type="submission" date="2023-01" db="EMBL/GenBank/DDBJ databases">
        <title>Key to firefly adult light organ development and bioluminescence: homeobox transcription factors regulate luciferase expression and transportation to peroxisome.</title>
        <authorList>
            <person name="Fu X."/>
        </authorList>
    </citation>
    <scope>NUCLEOTIDE SEQUENCE [LARGE SCALE GENOMIC DNA]</scope>
</reference>
<dbReference type="GO" id="GO:0007165">
    <property type="term" value="P:signal transduction"/>
    <property type="evidence" value="ECO:0007669"/>
    <property type="project" value="TreeGrafter"/>
</dbReference>
<dbReference type="AlphaFoldDB" id="A0AAN7SKG3"/>
<evidence type="ECO:0000259" key="5">
    <source>
        <dbReference type="PROSITE" id="PS51132"/>
    </source>
</evidence>
<evidence type="ECO:0000313" key="6">
    <source>
        <dbReference type="EMBL" id="KAK4884009.1"/>
    </source>
</evidence>
<dbReference type="GO" id="GO:0005615">
    <property type="term" value="C:extracellular space"/>
    <property type="evidence" value="ECO:0007669"/>
    <property type="project" value="TreeGrafter"/>
</dbReference>
<comment type="caution">
    <text evidence="6">The sequence shown here is derived from an EMBL/GenBank/DDBJ whole genome shotgun (WGS) entry which is preliminary data.</text>
</comment>
<dbReference type="PANTHER" id="PTHR23192:SF85">
    <property type="entry name" value="GLIOMEDIN"/>
    <property type="match status" value="1"/>
</dbReference>
<comment type="caution">
    <text evidence="3">Lacks conserved residue(s) required for the propagation of feature annotation.</text>
</comment>
<comment type="subcellular location">
    <subcellularLocation>
        <location evidence="1">Secreted</location>
    </subcellularLocation>
</comment>
<dbReference type="Pfam" id="PF02191">
    <property type="entry name" value="OLF"/>
    <property type="match status" value="1"/>
</dbReference>
<proteinExistence type="predicted"/>
<feature type="domain" description="Olfactomedin-like" evidence="5">
    <location>
        <begin position="148"/>
        <end position="392"/>
    </location>
</feature>
<dbReference type="InterPro" id="IPR003112">
    <property type="entry name" value="Olfac-like_dom"/>
</dbReference>
<name>A0AAN7SKG3_9COLE</name>
<sequence length="403" mass="46153">MCPYELERLEQDEIRNLLAEIPSDGESEDDYVDDEIDDIDNALQIILEENVEENNVCLDTESDDDYAPLTSIISFSEGVKNLSEFKGNQGEKGEPGAQGPPGPPGDLRALKLQDKRGTLINNQYNNENPIVKEYGNKTYADLPKRNSSCVLYTSKFVEYKKVNDSSNGLWLTDVKPKNAQDQQKIWIVNGSAVKEYLNIDSALSNHYDKSFDAHLPFATYSYLIYDGQLFAISSYLIKYFLSSGLVNMMYVPELNFKISHQLYKEQSQRFDFAVDEIGIWIIFAVPFSNNTGILKFNTDSLHVEHIWNVTVNHKDFNKMFIARGILYGMVVEHDVIKIPKAIDLFQNEAYDIDVILPNPAKDLTNYHYNYQINELSLWNSSFRWNIPLRCIDLQSATEQVSPE</sequence>
<evidence type="ECO:0000256" key="1">
    <source>
        <dbReference type="ARBA" id="ARBA00004613"/>
    </source>
</evidence>
<dbReference type="EMBL" id="JARPUR010000001">
    <property type="protein sequence ID" value="KAK4884009.1"/>
    <property type="molecule type" value="Genomic_DNA"/>
</dbReference>
<dbReference type="InterPro" id="IPR050605">
    <property type="entry name" value="Olfactomedin-like_domain"/>
</dbReference>
<dbReference type="PROSITE" id="PS51132">
    <property type="entry name" value="OLF"/>
    <property type="match status" value="1"/>
</dbReference>
<dbReference type="SMART" id="SM00284">
    <property type="entry name" value="OLF"/>
    <property type="match status" value="1"/>
</dbReference>
<gene>
    <name evidence="6" type="ORF">RN001_000280</name>
</gene>
<evidence type="ECO:0000256" key="2">
    <source>
        <dbReference type="ARBA" id="ARBA00022525"/>
    </source>
</evidence>
<organism evidence="6 7">
    <name type="scientific">Aquatica leii</name>
    <dbReference type="NCBI Taxonomy" id="1421715"/>
    <lineage>
        <taxon>Eukaryota</taxon>
        <taxon>Metazoa</taxon>
        <taxon>Ecdysozoa</taxon>
        <taxon>Arthropoda</taxon>
        <taxon>Hexapoda</taxon>
        <taxon>Insecta</taxon>
        <taxon>Pterygota</taxon>
        <taxon>Neoptera</taxon>
        <taxon>Endopterygota</taxon>
        <taxon>Coleoptera</taxon>
        <taxon>Polyphaga</taxon>
        <taxon>Elateriformia</taxon>
        <taxon>Elateroidea</taxon>
        <taxon>Lampyridae</taxon>
        <taxon>Luciolinae</taxon>
        <taxon>Aquatica</taxon>
    </lineage>
</organism>